<sequence length="387" mass="43533">MIRFIFITSVSLIVIMSSFGCTDFVEPNQLAFVIGSAIDDAGDGEIEVSHQIVIPSKLNSPAKGGGSSESESFVVISAKGKDIFQASQNIQRKMSRRLMLNHRILIAISEEYFKKNDVSKLFDKLNRDPANNLRDISILIKGGSAKEFLMLKHPLEHLSSIAAGKELQLNGMRSFSSRQLAIEYLSEGIRPLIPVLQIGNSKPNNKEMLPIAVFSGFAVLNKKLKVRGFLDNVEGTRAAWMSGKGTLQGVTIPWKDGNGTLSFRFTHLQRRVQSVRGKDPTHIVLSVKAQAYLLENTTSLDMSDVDNMINVQKYLNEQMQKELQLTMDKVQHWGPDVFGIGEHLHRKYPYWWKLQKDDWDEKFKKTDVSIKANILLRSIGTSGERLK</sequence>
<dbReference type="AlphaFoldDB" id="A0A6B8RMT1"/>
<dbReference type="Proteomes" id="UP000426246">
    <property type="component" value="Chromosome"/>
</dbReference>
<comment type="subcellular location">
    <subcellularLocation>
        <location evidence="1">Membrane</location>
        <topology evidence="1">Lipid-anchor</topology>
    </subcellularLocation>
</comment>
<evidence type="ECO:0000256" key="4">
    <source>
        <dbReference type="ARBA" id="ARBA00022729"/>
    </source>
</evidence>
<dbReference type="PANTHER" id="PTHR35789:SF1">
    <property type="entry name" value="SPORE GERMINATION PROTEIN B3"/>
    <property type="match status" value="1"/>
</dbReference>
<evidence type="ECO:0000256" key="1">
    <source>
        <dbReference type="ARBA" id="ARBA00004635"/>
    </source>
</evidence>
<name>A0A6B8RMT1_9BACL</name>
<dbReference type="InterPro" id="IPR046953">
    <property type="entry name" value="Spore_GerAC-like_C"/>
</dbReference>
<dbReference type="InterPro" id="IPR038501">
    <property type="entry name" value="Spore_GerAC_C_sf"/>
</dbReference>
<evidence type="ECO:0000256" key="7">
    <source>
        <dbReference type="ARBA" id="ARBA00023288"/>
    </source>
</evidence>
<dbReference type="Gene3D" id="6.20.190.10">
    <property type="entry name" value="Nutrient germinant receptor protein C, domain 1"/>
    <property type="match status" value="1"/>
</dbReference>
<organism evidence="10 11">
    <name type="scientific">Paenibacillus psychroresistens</name>
    <dbReference type="NCBI Taxonomy" id="1778678"/>
    <lineage>
        <taxon>Bacteria</taxon>
        <taxon>Bacillati</taxon>
        <taxon>Bacillota</taxon>
        <taxon>Bacilli</taxon>
        <taxon>Bacillales</taxon>
        <taxon>Paenibacillaceae</taxon>
        <taxon>Paenibacillus</taxon>
    </lineage>
</organism>
<evidence type="ECO:0000256" key="5">
    <source>
        <dbReference type="ARBA" id="ARBA00023136"/>
    </source>
</evidence>
<evidence type="ECO:0000256" key="3">
    <source>
        <dbReference type="ARBA" id="ARBA00022544"/>
    </source>
</evidence>
<dbReference type="RefSeq" id="WP_155702711.1">
    <property type="nucleotide sequence ID" value="NZ_CP034235.1"/>
</dbReference>
<dbReference type="PANTHER" id="PTHR35789">
    <property type="entry name" value="SPORE GERMINATION PROTEIN B3"/>
    <property type="match status" value="1"/>
</dbReference>
<evidence type="ECO:0000259" key="9">
    <source>
        <dbReference type="Pfam" id="PF25198"/>
    </source>
</evidence>
<reference evidence="11" key="1">
    <citation type="submission" date="2018-11" db="EMBL/GenBank/DDBJ databases">
        <title>Complete genome sequence of Paenibacillus sp. ML311-T8.</title>
        <authorList>
            <person name="Nam Y.-D."/>
            <person name="Kang J."/>
            <person name="Chung W.-H."/>
            <person name="Park Y.S."/>
        </authorList>
    </citation>
    <scope>NUCLEOTIDE SEQUENCE [LARGE SCALE GENOMIC DNA]</scope>
    <source>
        <strain evidence="11">ML311-T8</strain>
    </source>
</reference>
<dbReference type="EMBL" id="CP034235">
    <property type="protein sequence ID" value="QGQ97610.1"/>
    <property type="molecule type" value="Genomic_DNA"/>
</dbReference>
<evidence type="ECO:0000313" key="11">
    <source>
        <dbReference type="Proteomes" id="UP000426246"/>
    </source>
</evidence>
<dbReference type="InterPro" id="IPR057336">
    <property type="entry name" value="GerAC_N"/>
</dbReference>
<keyword evidence="5" id="KW-0472">Membrane</keyword>
<dbReference type="Gene3D" id="3.30.300.210">
    <property type="entry name" value="Nutrient germinant receptor protein C, domain 3"/>
    <property type="match status" value="1"/>
</dbReference>
<keyword evidence="7" id="KW-0449">Lipoprotein</keyword>
<dbReference type="Pfam" id="PF05504">
    <property type="entry name" value="Spore_GerAC"/>
    <property type="match status" value="1"/>
</dbReference>
<dbReference type="GO" id="GO:0016020">
    <property type="term" value="C:membrane"/>
    <property type="evidence" value="ECO:0007669"/>
    <property type="project" value="UniProtKB-SubCell"/>
</dbReference>
<keyword evidence="11" id="KW-1185">Reference proteome</keyword>
<dbReference type="PROSITE" id="PS51257">
    <property type="entry name" value="PROKAR_LIPOPROTEIN"/>
    <property type="match status" value="1"/>
</dbReference>
<evidence type="ECO:0000256" key="2">
    <source>
        <dbReference type="ARBA" id="ARBA00007886"/>
    </source>
</evidence>
<protein>
    <submittedName>
        <fullName evidence="10">Ger(X)C family spore germination protein</fullName>
    </submittedName>
</protein>
<evidence type="ECO:0000259" key="8">
    <source>
        <dbReference type="Pfam" id="PF05504"/>
    </source>
</evidence>
<keyword evidence="4" id="KW-0732">Signal</keyword>
<dbReference type="OrthoDB" id="2569624at2"/>
<feature type="domain" description="Spore germination protein N-terminal" evidence="9">
    <location>
        <begin position="23"/>
        <end position="197"/>
    </location>
</feature>
<dbReference type="GO" id="GO:0009847">
    <property type="term" value="P:spore germination"/>
    <property type="evidence" value="ECO:0007669"/>
    <property type="project" value="InterPro"/>
</dbReference>
<gene>
    <name evidence="10" type="ORF">EHS13_23325</name>
</gene>
<dbReference type="Pfam" id="PF25198">
    <property type="entry name" value="Spore_GerAC_N"/>
    <property type="match status" value="1"/>
</dbReference>
<proteinExistence type="inferred from homology"/>
<feature type="domain" description="Spore germination GerAC-like C-terminal" evidence="8">
    <location>
        <begin position="215"/>
        <end position="380"/>
    </location>
</feature>
<keyword evidence="6" id="KW-0564">Palmitate</keyword>
<evidence type="ECO:0000256" key="6">
    <source>
        <dbReference type="ARBA" id="ARBA00023139"/>
    </source>
</evidence>
<dbReference type="KEGG" id="ppsc:EHS13_23325"/>
<accession>A0A6B8RMT1</accession>
<comment type="similarity">
    <text evidence="2">Belongs to the GerABKC lipoprotein family.</text>
</comment>
<keyword evidence="3" id="KW-0309">Germination</keyword>
<dbReference type="InterPro" id="IPR008844">
    <property type="entry name" value="Spore_GerAC-like"/>
</dbReference>
<dbReference type="NCBIfam" id="TIGR02887">
    <property type="entry name" value="spore_ger_x_C"/>
    <property type="match status" value="1"/>
</dbReference>
<evidence type="ECO:0000313" key="10">
    <source>
        <dbReference type="EMBL" id="QGQ97610.1"/>
    </source>
</evidence>